<dbReference type="OrthoDB" id="9771846at2"/>
<dbReference type="Proteomes" id="UP000280091">
    <property type="component" value="Unassembled WGS sequence"/>
</dbReference>
<dbReference type="RefSeq" id="WP_121366204.1">
    <property type="nucleotide sequence ID" value="NZ_RBXA01000005.1"/>
</dbReference>
<dbReference type="AlphaFoldDB" id="A0A495RQA4"/>
<accession>A0A495RQA4</accession>
<evidence type="ECO:0000313" key="2">
    <source>
        <dbReference type="Proteomes" id="UP000280091"/>
    </source>
</evidence>
<reference evidence="1 2" key="1">
    <citation type="submission" date="2018-10" db="EMBL/GenBank/DDBJ databases">
        <title>Genomic Encyclopedia of Archaeal and Bacterial Type Strains, Phase II (KMG-II): from individual species to whole genera.</title>
        <authorList>
            <person name="Goeker M."/>
        </authorList>
    </citation>
    <scope>NUCLEOTIDE SEQUENCE [LARGE SCALE GENOMIC DNA]</scope>
    <source>
        <strain evidence="1 2">DSM 15094</strain>
    </source>
</reference>
<organism evidence="1 2">
    <name type="scientific">Flavobacterium limicola</name>
    <dbReference type="NCBI Taxonomy" id="180441"/>
    <lineage>
        <taxon>Bacteria</taxon>
        <taxon>Pseudomonadati</taxon>
        <taxon>Bacteroidota</taxon>
        <taxon>Flavobacteriia</taxon>
        <taxon>Flavobacteriales</taxon>
        <taxon>Flavobacteriaceae</taxon>
        <taxon>Flavobacterium</taxon>
    </lineage>
</organism>
<dbReference type="SUPFAM" id="SSF53448">
    <property type="entry name" value="Nucleotide-diphospho-sugar transferases"/>
    <property type="match status" value="1"/>
</dbReference>
<keyword evidence="1" id="KW-0808">Transferase</keyword>
<comment type="caution">
    <text evidence="1">The sequence shown here is derived from an EMBL/GenBank/DDBJ whole genome shotgun (WGS) entry which is preliminary data.</text>
</comment>
<dbReference type="EMBL" id="RBXA01000005">
    <property type="protein sequence ID" value="RKS89747.1"/>
    <property type="molecule type" value="Genomic_DNA"/>
</dbReference>
<name>A0A495RQA4_9FLAO</name>
<gene>
    <name evidence="1" type="ORF">BC952_2925</name>
</gene>
<keyword evidence="2" id="KW-1185">Reference proteome</keyword>
<proteinExistence type="predicted"/>
<dbReference type="GO" id="GO:0016740">
    <property type="term" value="F:transferase activity"/>
    <property type="evidence" value="ECO:0007669"/>
    <property type="project" value="UniProtKB-KW"/>
</dbReference>
<evidence type="ECO:0000313" key="1">
    <source>
        <dbReference type="EMBL" id="RKS89747.1"/>
    </source>
</evidence>
<dbReference type="InterPro" id="IPR029044">
    <property type="entry name" value="Nucleotide-diphossugar_trans"/>
</dbReference>
<sequence length="272" mass="31947">MNLAGVVVLYNPNISKVLDNIDSYLHKLDVLYVFDNSDNEINYQETLKEKSVKIQYYTFMENKGIAFALNYCSQIAYDSGFKWILTMDQDSSFNVADGIGKYVDLVSVQLNNNIGLFSPYFSGELAEQPQFYTSGAIMNLEAWSLIKKFDENLFIDEVDGDYTYRLNESKYNLIKINEIELVHELGSQYCRKILWKKICSDNHSALRKYYIARNRIYLMKKRPSMRWLYFNDSLKKFILFILIEENKKRKCSMILRGVYDGLTNRMGKYSIK</sequence>
<protein>
    <submittedName>
        <fullName evidence="1">Rhamnosyltransferase</fullName>
    </submittedName>
</protein>